<evidence type="ECO:0000313" key="6">
    <source>
        <dbReference type="EMBL" id="PWA48841.1"/>
    </source>
</evidence>
<dbReference type="GO" id="GO:0006508">
    <property type="term" value="P:proteolysis"/>
    <property type="evidence" value="ECO:0007669"/>
    <property type="project" value="UniProtKB-KW"/>
</dbReference>
<organism evidence="6 7">
    <name type="scientific">Artemisia annua</name>
    <name type="common">Sweet wormwood</name>
    <dbReference type="NCBI Taxonomy" id="35608"/>
    <lineage>
        <taxon>Eukaryota</taxon>
        <taxon>Viridiplantae</taxon>
        <taxon>Streptophyta</taxon>
        <taxon>Embryophyta</taxon>
        <taxon>Tracheophyta</taxon>
        <taxon>Spermatophyta</taxon>
        <taxon>Magnoliopsida</taxon>
        <taxon>eudicotyledons</taxon>
        <taxon>Gunneridae</taxon>
        <taxon>Pentapetalae</taxon>
        <taxon>asterids</taxon>
        <taxon>campanulids</taxon>
        <taxon>Asterales</taxon>
        <taxon>Asteraceae</taxon>
        <taxon>Asteroideae</taxon>
        <taxon>Anthemideae</taxon>
        <taxon>Artemisiinae</taxon>
        <taxon>Artemisia</taxon>
    </lineage>
</organism>
<evidence type="ECO:0000259" key="5">
    <source>
        <dbReference type="PROSITE" id="PS50600"/>
    </source>
</evidence>
<dbReference type="SUPFAM" id="SSF54001">
    <property type="entry name" value="Cysteine proteinases"/>
    <property type="match status" value="1"/>
</dbReference>
<protein>
    <submittedName>
        <fullName evidence="6">Ulp1 protease family, C-terminal catalytic domain-containing protein</fullName>
    </submittedName>
</protein>
<evidence type="ECO:0000256" key="2">
    <source>
        <dbReference type="ARBA" id="ARBA00022670"/>
    </source>
</evidence>
<feature type="domain" description="Ubiquitin-like protease family profile" evidence="5">
    <location>
        <begin position="259"/>
        <end position="439"/>
    </location>
</feature>
<evidence type="ECO:0000313" key="7">
    <source>
        <dbReference type="Proteomes" id="UP000245207"/>
    </source>
</evidence>
<dbReference type="InterPro" id="IPR038765">
    <property type="entry name" value="Papain-like_cys_pep_sf"/>
</dbReference>
<dbReference type="Proteomes" id="UP000245207">
    <property type="component" value="Unassembled WGS sequence"/>
</dbReference>
<evidence type="ECO:0000256" key="3">
    <source>
        <dbReference type="ARBA" id="ARBA00022801"/>
    </source>
</evidence>
<proteinExistence type="inferred from homology"/>
<keyword evidence="3" id="KW-0378">Hydrolase</keyword>
<accession>A0A2U1LIM8</accession>
<evidence type="ECO:0000256" key="1">
    <source>
        <dbReference type="ARBA" id="ARBA00005234"/>
    </source>
</evidence>
<reference evidence="6 7" key="1">
    <citation type="journal article" date="2018" name="Mol. Plant">
        <title>The genome of Artemisia annua provides insight into the evolution of Asteraceae family and artemisinin biosynthesis.</title>
        <authorList>
            <person name="Shen Q."/>
            <person name="Zhang L."/>
            <person name="Liao Z."/>
            <person name="Wang S."/>
            <person name="Yan T."/>
            <person name="Shi P."/>
            <person name="Liu M."/>
            <person name="Fu X."/>
            <person name="Pan Q."/>
            <person name="Wang Y."/>
            <person name="Lv Z."/>
            <person name="Lu X."/>
            <person name="Zhang F."/>
            <person name="Jiang W."/>
            <person name="Ma Y."/>
            <person name="Chen M."/>
            <person name="Hao X."/>
            <person name="Li L."/>
            <person name="Tang Y."/>
            <person name="Lv G."/>
            <person name="Zhou Y."/>
            <person name="Sun X."/>
            <person name="Brodelius P.E."/>
            <person name="Rose J.K.C."/>
            <person name="Tang K."/>
        </authorList>
    </citation>
    <scope>NUCLEOTIDE SEQUENCE [LARGE SCALE GENOMIC DNA]</scope>
    <source>
        <strain evidence="7">cv. Huhao1</strain>
        <tissue evidence="6">Leaf</tissue>
    </source>
</reference>
<dbReference type="Gene3D" id="3.40.395.10">
    <property type="entry name" value="Adenoviral Proteinase, Chain A"/>
    <property type="match status" value="1"/>
</dbReference>
<dbReference type="InterPro" id="IPR003653">
    <property type="entry name" value="Peptidase_C48_C"/>
</dbReference>
<sequence>MAARAAQSLLNLNKDQTVSNAEEGHFTDQYLNLDNADKNADKFSLDDIMEGEYIHDKDGNTEGFAAEMVVPGCNPVNKQDIPVPNQDSENQTVNREYVNVVKPNQKSCLSKVFAPVIGKQMKKKTTSPNVIKFQQARAYNSLKRKKKKKRCFSAVKSEPVDQPSNAPRVPKTRSMMVKAAVLSPMVAEEKVVISPKPVPNFHKPVTRSSKPSITSLEPFQEDLSRPNAHTTVNVPEHIRMFLKEIKPSKYWFLWGRCDIHVDRRFWLALAGLDTFKKGWLTDNHLDLWVDLLWRFRPNEADWAVVSPHFSQAILAGVFPTYYSNGVRYPVPWKDVERVFFPVNEPDKHWILAELHIATGVVTFYDSLGLVKSNRRSWWRIMKKDPPLRLISYLNECGVLKSKSISIDTYDISYDFARVPVQGGLFGDCGVWVCICLYRLCRNEQLEVKDPVQAALAYRERMLDYYFENKVEKK</sequence>
<keyword evidence="7" id="KW-1185">Reference proteome</keyword>
<dbReference type="EMBL" id="PKPP01009192">
    <property type="protein sequence ID" value="PWA48841.1"/>
    <property type="molecule type" value="Genomic_DNA"/>
</dbReference>
<dbReference type="Pfam" id="PF02902">
    <property type="entry name" value="Peptidase_C48"/>
    <property type="match status" value="1"/>
</dbReference>
<feature type="region of interest" description="Disordered" evidence="4">
    <location>
        <begin position="151"/>
        <end position="170"/>
    </location>
</feature>
<comment type="caution">
    <text evidence="6">The sequence shown here is derived from an EMBL/GenBank/DDBJ whole genome shotgun (WGS) entry which is preliminary data.</text>
</comment>
<keyword evidence="2 6" id="KW-0645">Protease</keyword>
<dbReference type="GO" id="GO:0008234">
    <property type="term" value="F:cysteine-type peptidase activity"/>
    <property type="evidence" value="ECO:0007669"/>
    <property type="project" value="InterPro"/>
</dbReference>
<evidence type="ECO:0000256" key="4">
    <source>
        <dbReference type="SAM" id="MobiDB-lite"/>
    </source>
</evidence>
<name>A0A2U1LIM8_ARTAN</name>
<gene>
    <name evidence="6" type="ORF">CTI12_AA487500</name>
</gene>
<comment type="similarity">
    <text evidence="1">Belongs to the peptidase C48 family.</text>
</comment>
<dbReference type="OrthoDB" id="1839353at2759"/>
<dbReference type="AlphaFoldDB" id="A0A2U1LIM8"/>
<dbReference type="PROSITE" id="PS50600">
    <property type="entry name" value="ULP_PROTEASE"/>
    <property type="match status" value="1"/>
</dbReference>